<keyword evidence="4" id="KW-0964">Secreted</keyword>
<dbReference type="PANTHER" id="PTHR33348:SF3">
    <property type="entry name" value="PRECURSOR OF CEP1"/>
    <property type="match status" value="1"/>
</dbReference>
<evidence type="ECO:0000256" key="4">
    <source>
        <dbReference type="ARBA" id="ARBA00022525"/>
    </source>
</evidence>
<name>A0A2N9H8R4_FAGSY</name>
<comment type="subcellular location">
    <subcellularLocation>
        <location evidence="1">Secreted</location>
        <location evidence="1">Extracellular space</location>
        <location evidence="1">Apoplast</location>
    </subcellularLocation>
</comment>
<dbReference type="GO" id="GO:0005179">
    <property type="term" value="F:hormone activity"/>
    <property type="evidence" value="ECO:0007669"/>
    <property type="project" value="UniProtKB-KW"/>
</dbReference>
<evidence type="ECO:0000256" key="1">
    <source>
        <dbReference type="ARBA" id="ARBA00004271"/>
    </source>
</evidence>
<dbReference type="GO" id="GO:0006995">
    <property type="term" value="P:cellular response to nitrogen starvation"/>
    <property type="evidence" value="ECO:0007669"/>
    <property type="project" value="UniProtKB-ARBA"/>
</dbReference>
<evidence type="ECO:0000256" key="3">
    <source>
        <dbReference type="ARBA" id="ARBA00022523"/>
    </source>
</evidence>
<evidence type="ECO:0000256" key="9">
    <source>
        <dbReference type="SAM" id="SignalP"/>
    </source>
</evidence>
<keyword evidence="7" id="KW-0379">Hydroxylation</keyword>
<evidence type="ECO:0000256" key="5">
    <source>
        <dbReference type="ARBA" id="ARBA00022702"/>
    </source>
</evidence>
<evidence type="ECO:0000256" key="8">
    <source>
        <dbReference type="SAM" id="MobiDB-lite"/>
    </source>
</evidence>
<dbReference type="GO" id="GO:1902025">
    <property type="term" value="P:nitrate import"/>
    <property type="evidence" value="ECO:0007669"/>
    <property type="project" value="TreeGrafter"/>
</dbReference>
<comment type="similarity">
    <text evidence="2">Belongs to the C-terminally encoded plant signaling peptide (CEP) family.</text>
</comment>
<evidence type="ECO:0000313" key="10">
    <source>
        <dbReference type="EMBL" id="SPD08061.1"/>
    </source>
</evidence>
<keyword evidence="3" id="KW-0052">Apoplast</keyword>
<organism evidence="10">
    <name type="scientific">Fagus sylvatica</name>
    <name type="common">Beechnut</name>
    <dbReference type="NCBI Taxonomy" id="28930"/>
    <lineage>
        <taxon>Eukaryota</taxon>
        <taxon>Viridiplantae</taxon>
        <taxon>Streptophyta</taxon>
        <taxon>Embryophyta</taxon>
        <taxon>Tracheophyta</taxon>
        <taxon>Spermatophyta</taxon>
        <taxon>Magnoliopsida</taxon>
        <taxon>eudicotyledons</taxon>
        <taxon>Gunneridae</taxon>
        <taxon>Pentapetalae</taxon>
        <taxon>rosids</taxon>
        <taxon>fabids</taxon>
        <taxon>Fagales</taxon>
        <taxon>Fagaceae</taxon>
        <taxon>Fagus</taxon>
    </lineage>
</organism>
<evidence type="ECO:0000256" key="6">
    <source>
        <dbReference type="ARBA" id="ARBA00022729"/>
    </source>
</evidence>
<accession>A0A2N9H8R4</accession>
<dbReference type="GO" id="GO:2000280">
    <property type="term" value="P:regulation of root development"/>
    <property type="evidence" value="ECO:0007669"/>
    <property type="project" value="TreeGrafter"/>
</dbReference>
<dbReference type="GO" id="GO:0048046">
    <property type="term" value="C:apoplast"/>
    <property type="evidence" value="ECO:0007669"/>
    <property type="project" value="UniProtKB-SubCell"/>
</dbReference>
<evidence type="ECO:0000256" key="7">
    <source>
        <dbReference type="ARBA" id="ARBA00023278"/>
    </source>
</evidence>
<dbReference type="EMBL" id="OIVN01003001">
    <property type="protein sequence ID" value="SPD08061.1"/>
    <property type="molecule type" value="Genomic_DNA"/>
</dbReference>
<evidence type="ECO:0000256" key="2">
    <source>
        <dbReference type="ARBA" id="ARBA00008963"/>
    </source>
</evidence>
<gene>
    <name evidence="10" type="ORF">FSB_LOCUS35943</name>
</gene>
<keyword evidence="6 9" id="KW-0732">Signal</keyword>
<dbReference type="PANTHER" id="PTHR33348">
    <property type="entry name" value="PRECURSOR OF CEP5"/>
    <property type="match status" value="1"/>
</dbReference>
<reference evidence="10" key="1">
    <citation type="submission" date="2018-02" db="EMBL/GenBank/DDBJ databases">
        <authorList>
            <person name="Cohen D.B."/>
            <person name="Kent A.D."/>
        </authorList>
    </citation>
    <scope>NUCLEOTIDE SEQUENCE</scope>
</reference>
<dbReference type="AlphaFoldDB" id="A0A2N9H8R4"/>
<feature type="region of interest" description="Disordered" evidence="8">
    <location>
        <begin position="47"/>
        <end position="104"/>
    </location>
</feature>
<protein>
    <submittedName>
        <fullName evidence="10">Uncharacterized protein</fullName>
    </submittedName>
</protein>
<dbReference type="InterPro" id="IPR033250">
    <property type="entry name" value="CEP"/>
</dbReference>
<proteinExistence type="inferred from homology"/>
<sequence>MAQSKSISVFLFFVLILSHQIQSIEGNIESQTLQTQKQINETETIKHGGELHGDDITNEATLVSPPTPPSLSVSQPRPPPSRGAGDFAPTAPGHSPGVGHRAVS</sequence>
<keyword evidence="5" id="KW-0372">Hormone</keyword>
<dbReference type="GO" id="GO:1901371">
    <property type="term" value="P:regulation of leaf morphogenesis"/>
    <property type="evidence" value="ECO:0007669"/>
    <property type="project" value="TreeGrafter"/>
</dbReference>
<feature type="chain" id="PRO_5014686363" evidence="9">
    <location>
        <begin position="24"/>
        <end position="104"/>
    </location>
</feature>
<feature type="signal peptide" evidence="9">
    <location>
        <begin position="1"/>
        <end position="23"/>
    </location>
</feature>
<dbReference type="GO" id="GO:0048364">
    <property type="term" value="P:root development"/>
    <property type="evidence" value="ECO:0007669"/>
    <property type="project" value="InterPro"/>
</dbReference>